<name>A0A2H9YPK1_9GAMM</name>
<dbReference type="Proteomes" id="UP000243446">
    <property type="component" value="Unassembled WGS sequence"/>
</dbReference>
<protein>
    <submittedName>
        <fullName evidence="1">Uncharacterized protein</fullName>
    </submittedName>
</protein>
<proteinExistence type="predicted"/>
<sequence length="274" mass="30901">MKINDNMRFPHPILSDITNDYTKGSFESDFTITETENRSLKLTSKINIESPRLSELIQDGKVAVGYYLICRETFYDELHVSILGESEIIIPQGMLFGSVIIRPIAWTTSSEVDLSTLTLNPEFSVLPILAKGEIVALGPEYRFSMDPKKYKPLGSIFELTRNDNLPAGIFHVDTEGDIIRLVAEKNTFENIVQLRNTHNRNLLLGSIYLAALVDVLSRMSTSSNDEGKTWYRVLKAKYDELGLDLLQTTPSEGAQMLLKRPIQELFAVVEHMNG</sequence>
<dbReference type="EMBL" id="PHRG01000008">
    <property type="protein sequence ID" value="PJO74584.1"/>
    <property type="molecule type" value="Genomic_DNA"/>
</dbReference>
<reference evidence="1 2" key="1">
    <citation type="submission" date="2017-11" db="EMBL/GenBank/DDBJ databases">
        <title>Revising the taxonomy of the Acinetobacter lwoffii group: the description of Acinetobacter pseudolwoffii sp. nov. and emended description of Acinetobacter lwoffii.</title>
        <authorList>
            <person name="Nemec A."/>
            <person name="Radolfova-Krizova L."/>
        </authorList>
    </citation>
    <scope>NUCLEOTIDE SEQUENCE [LARGE SCALE GENOMIC DNA]</scope>
    <source>
        <strain evidence="1 2">ANC 5044</strain>
    </source>
</reference>
<evidence type="ECO:0000313" key="1">
    <source>
        <dbReference type="EMBL" id="PJO74584.1"/>
    </source>
</evidence>
<evidence type="ECO:0000313" key="2">
    <source>
        <dbReference type="Proteomes" id="UP000243446"/>
    </source>
</evidence>
<accession>A0A2H9YPK1</accession>
<organism evidence="1 2">
    <name type="scientific">Acinetobacter pseudolwoffii</name>
    <dbReference type="NCBI Taxonomy" id="2053287"/>
    <lineage>
        <taxon>Bacteria</taxon>
        <taxon>Pseudomonadati</taxon>
        <taxon>Pseudomonadota</taxon>
        <taxon>Gammaproteobacteria</taxon>
        <taxon>Moraxellales</taxon>
        <taxon>Moraxellaceae</taxon>
        <taxon>Acinetobacter</taxon>
    </lineage>
</organism>
<dbReference type="RefSeq" id="WP_100535446.1">
    <property type="nucleotide sequence ID" value="NZ_CBDBYO010000024.1"/>
</dbReference>
<dbReference type="AlphaFoldDB" id="A0A2H9YPK1"/>
<dbReference type="GeneID" id="97177840"/>
<gene>
    <name evidence="1" type="ORF">CWI32_12665</name>
</gene>
<comment type="caution">
    <text evidence="1">The sequence shown here is derived from an EMBL/GenBank/DDBJ whole genome shotgun (WGS) entry which is preliminary data.</text>
</comment>